<keyword evidence="6" id="KW-1185">Reference proteome</keyword>
<gene>
    <name evidence="5" type="ORF">HNP76_002019</name>
</gene>
<organism evidence="5 6">
    <name type="scientific">Treponema ruminis</name>
    <dbReference type="NCBI Taxonomy" id="744515"/>
    <lineage>
        <taxon>Bacteria</taxon>
        <taxon>Pseudomonadati</taxon>
        <taxon>Spirochaetota</taxon>
        <taxon>Spirochaetia</taxon>
        <taxon>Spirochaetales</taxon>
        <taxon>Treponemataceae</taxon>
        <taxon>Treponema</taxon>
    </lineage>
</organism>
<dbReference type="PIRSF" id="PIRSF028757">
    <property type="entry name" value="LD-carboxypeptidase"/>
    <property type="match status" value="1"/>
</dbReference>
<dbReference type="Pfam" id="PF17676">
    <property type="entry name" value="Peptidase_S66C"/>
    <property type="match status" value="1"/>
</dbReference>
<keyword evidence="2" id="KW-0378">Hydrolase</keyword>
<dbReference type="Proteomes" id="UP000518887">
    <property type="component" value="Unassembled WGS sequence"/>
</dbReference>
<comment type="similarity">
    <text evidence="1">Belongs to the peptidase S66 family.</text>
</comment>
<dbReference type="GO" id="GO:0004180">
    <property type="term" value="F:carboxypeptidase activity"/>
    <property type="evidence" value="ECO:0007669"/>
    <property type="project" value="UniProtKB-KW"/>
</dbReference>
<feature type="domain" description="LD-carboxypeptidase N-terminal" evidence="3">
    <location>
        <begin position="5"/>
        <end position="128"/>
    </location>
</feature>
<evidence type="ECO:0000259" key="4">
    <source>
        <dbReference type="Pfam" id="PF17676"/>
    </source>
</evidence>
<dbReference type="AlphaFoldDB" id="A0A7W8LMT2"/>
<proteinExistence type="inferred from homology"/>
<dbReference type="InterPro" id="IPR040449">
    <property type="entry name" value="Peptidase_S66_N"/>
</dbReference>
<accession>A0A7W8LMT2</accession>
<comment type="caution">
    <text evidence="5">The sequence shown here is derived from an EMBL/GenBank/DDBJ whole genome shotgun (WGS) entry which is preliminary data.</text>
</comment>
<dbReference type="PANTHER" id="PTHR30237:SF4">
    <property type="entry name" value="LD-CARBOXYPEPTIDASE C-TERMINAL DOMAIN-CONTAINING PROTEIN"/>
    <property type="match status" value="1"/>
</dbReference>
<evidence type="ECO:0000313" key="5">
    <source>
        <dbReference type="EMBL" id="MBB5226638.1"/>
    </source>
</evidence>
<dbReference type="InterPro" id="IPR003507">
    <property type="entry name" value="S66_fam"/>
</dbReference>
<keyword evidence="5" id="KW-0121">Carboxypeptidase</keyword>
<dbReference type="Gene3D" id="3.40.50.10740">
    <property type="entry name" value="Class I glutamine amidotransferase-like"/>
    <property type="match status" value="1"/>
</dbReference>
<dbReference type="CDD" id="cd07062">
    <property type="entry name" value="Peptidase_S66_mccF_like"/>
    <property type="match status" value="1"/>
</dbReference>
<dbReference type="InterPro" id="IPR040921">
    <property type="entry name" value="Peptidase_S66C"/>
</dbReference>
<dbReference type="SUPFAM" id="SSF52317">
    <property type="entry name" value="Class I glutamine amidotransferase-like"/>
    <property type="match status" value="1"/>
</dbReference>
<dbReference type="SUPFAM" id="SSF141986">
    <property type="entry name" value="LD-carboxypeptidase A C-terminal domain-like"/>
    <property type="match status" value="1"/>
</dbReference>
<dbReference type="EMBL" id="JACHFQ010000006">
    <property type="protein sequence ID" value="MBB5226638.1"/>
    <property type="molecule type" value="Genomic_DNA"/>
</dbReference>
<sequence length="348" mass="39425">MIKNVAIVSLSRGIIGESFVKFETDIGIKRLKEFGLNVKFMPHALSGLDYVEKHPEKRAQDLLEAFRDPEIDMILCAIGGDDTYRLLPYLFENNELKKAVTNKVFLGFSDTTINHFMLHKVGLPTFYGQAFLCDLCEIGPDMLPYTKKYFEELITTGTIREITPSDVWYEERTEFAPEKVGTMTASHPNQGFELLQGPSVFSGKILGGCVDSMYDFFDGERYEDMPVLCEKYHLFPDAKDWEGRIILLETSEEKPTPEKYRQALEFIKARGVFDAVSGVLVGKPMDECYAKEYKELLVSVIDNPNLPILFNVNIGHATPRCIIPFGVDATIDADKQVIRFAKSVINNK</sequence>
<keyword evidence="5" id="KW-0645">Protease</keyword>
<dbReference type="PANTHER" id="PTHR30237">
    <property type="entry name" value="MURAMOYLTETRAPEPTIDE CARBOXYPEPTIDASE"/>
    <property type="match status" value="1"/>
</dbReference>
<dbReference type="InterPro" id="IPR029062">
    <property type="entry name" value="Class_I_gatase-like"/>
</dbReference>
<reference evidence="5 6" key="1">
    <citation type="submission" date="2020-08" db="EMBL/GenBank/DDBJ databases">
        <title>Genomic Encyclopedia of Type Strains, Phase IV (KMG-IV): sequencing the most valuable type-strain genomes for metagenomic binning, comparative biology and taxonomic classification.</title>
        <authorList>
            <person name="Goeker M."/>
        </authorList>
    </citation>
    <scope>NUCLEOTIDE SEQUENCE [LARGE SCALE GENOMIC DNA]</scope>
    <source>
        <strain evidence="5 6">DSM 103462</strain>
    </source>
</reference>
<dbReference type="Gene3D" id="3.50.30.60">
    <property type="entry name" value="LD-carboxypeptidase A C-terminal domain-like"/>
    <property type="match status" value="1"/>
</dbReference>
<evidence type="ECO:0000256" key="2">
    <source>
        <dbReference type="ARBA" id="ARBA00022801"/>
    </source>
</evidence>
<evidence type="ECO:0000259" key="3">
    <source>
        <dbReference type="Pfam" id="PF02016"/>
    </source>
</evidence>
<dbReference type="RefSeq" id="WP_184660097.1">
    <property type="nucleotide sequence ID" value="NZ_CP031518.1"/>
</dbReference>
<dbReference type="InterPro" id="IPR027461">
    <property type="entry name" value="Carboxypeptidase_A_C_sf"/>
</dbReference>
<protein>
    <submittedName>
        <fullName evidence="5">Muramoyltetrapeptide carboxypeptidase LdcA involved in peptidoglycan recycling</fullName>
    </submittedName>
</protein>
<evidence type="ECO:0000313" key="6">
    <source>
        <dbReference type="Proteomes" id="UP000518887"/>
    </source>
</evidence>
<evidence type="ECO:0000256" key="1">
    <source>
        <dbReference type="ARBA" id="ARBA00010233"/>
    </source>
</evidence>
<name>A0A7W8LMT2_9SPIR</name>
<dbReference type="Pfam" id="PF02016">
    <property type="entry name" value="Peptidase_S66"/>
    <property type="match status" value="1"/>
</dbReference>
<dbReference type="InterPro" id="IPR027478">
    <property type="entry name" value="LdcA_N"/>
</dbReference>
<feature type="domain" description="LD-carboxypeptidase C-terminal" evidence="4">
    <location>
        <begin position="202"/>
        <end position="331"/>
    </location>
</feature>